<proteinExistence type="predicted"/>
<sequence length="136" mass="15330">MRSQAVVLNQVAKLVFHRPRPTVAWALVQEDGYSFPSGHAMMSLVFYGMMAYFLFHLLRRFPWLRIIVVVVMLLLVGGIGLSRIYLGAHYPSDIVAGFLASGIWLVTVIGVTEIARRLSRFIQAPPRGLKVRMPFS</sequence>
<dbReference type="Proteomes" id="UP000654345">
    <property type="component" value="Unassembled WGS sequence"/>
</dbReference>
<organism evidence="3 4">
    <name type="scientific">Ktedonobacter robiniae</name>
    <dbReference type="NCBI Taxonomy" id="2778365"/>
    <lineage>
        <taxon>Bacteria</taxon>
        <taxon>Bacillati</taxon>
        <taxon>Chloroflexota</taxon>
        <taxon>Ktedonobacteria</taxon>
        <taxon>Ktedonobacterales</taxon>
        <taxon>Ktedonobacteraceae</taxon>
        <taxon>Ktedonobacter</taxon>
    </lineage>
</organism>
<feature type="transmembrane region" description="Helical" evidence="1">
    <location>
        <begin position="37"/>
        <end position="55"/>
    </location>
</feature>
<evidence type="ECO:0000259" key="2">
    <source>
        <dbReference type="SMART" id="SM00014"/>
    </source>
</evidence>
<dbReference type="CDD" id="cd03392">
    <property type="entry name" value="PAP2_like_2"/>
    <property type="match status" value="1"/>
</dbReference>
<evidence type="ECO:0000313" key="4">
    <source>
        <dbReference type="Proteomes" id="UP000654345"/>
    </source>
</evidence>
<feature type="domain" description="Phosphatidic acid phosphatase type 2/haloperoxidase" evidence="2">
    <location>
        <begin position="1"/>
        <end position="109"/>
    </location>
</feature>
<evidence type="ECO:0000313" key="3">
    <source>
        <dbReference type="EMBL" id="GHO60671.1"/>
    </source>
</evidence>
<comment type="caution">
    <text evidence="3">The sequence shown here is derived from an EMBL/GenBank/DDBJ whole genome shotgun (WGS) entry which is preliminary data.</text>
</comment>
<dbReference type="InterPro" id="IPR036938">
    <property type="entry name" value="PAP2/HPO_sf"/>
</dbReference>
<dbReference type="PANTHER" id="PTHR14969">
    <property type="entry name" value="SPHINGOSINE-1-PHOSPHATE PHOSPHOHYDROLASE"/>
    <property type="match status" value="1"/>
</dbReference>
<protein>
    <recommendedName>
        <fullName evidence="2">Phosphatidic acid phosphatase type 2/haloperoxidase domain-containing protein</fullName>
    </recommendedName>
</protein>
<dbReference type="Pfam" id="PF01569">
    <property type="entry name" value="PAP2"/>
    <property type="match status" value="1"/>
</dbReference>
<accession>A0ABQ3V621</accession>
<dbReference type="RefSeq" id="WP_201376739.1">
    <property type="nucleotide sequence ID" value="NZ_BNJG01000006.1"/>
</dbReference>
<feature type="transmembrane region" description="Helical" evidence="1">
    <location>
        <begin position="94"/>
        <end position="115"/>
    </location>
</feature>
<keyword evidence="1" id="KW-0812">Transmembrane</keyword>
<name>A0ABQ3V621_9CHLR</name>
<dbReference type="InterPro" id="IPR000326">
    <property type="entry name" value="PAP2/HPO"/>
</dbReference>
<keyword evidence="4" id="KW-1185">Reference proteome</keyword>
<evidence type="ECO:0000256" key="1">
    <source>
        <dbReference type="SAM" id="Phobius"/>
    </source>
</evidence>
<feature type="transmembrane region" description="Helical" evidence="1">
    <location>
        <begin position="67"/>
        <end position="88"/>
    </location>
</feature>
<dbReference type="SUPFAM" id="SSF48317">
    <property type="entry name" value="Acid phosphatase/Vanadium-dependent haloperoxidase"/>
    <property type="match status" value="1"/>
</dbReference>
<gene>
    <name evidence="3" type="ORF">KSB_91460</name>
</gene>
<dbReference type="Gene3D" id="1.20.144.10">
    <property type="entry name" value="Phosphatidic acid phosphatase type 2/haloperoxidase"/>
    <property type="match status" value="1"/>
</dbReference>
<dbReference type="SMART" id="SM00014">
    <property type="entry name" value="acidPPc"/>
    <property type="match status" value="1"/>
</dbReference>
<keyword evidence="1" id="KW-1133">Transmembrane helix</keyword>
<dbReference type="EMBL" id="BNJG01000006">
    <property type="protein sequence ID" value="GHO60671.1"/>
    <property type="molecule type" value="Genomic_DNA"/>
</dbReference>
<reference evidence="3 4" key="1">
    <citation type="journal article" date="2021" name="Int. J. Syst. Evol. Microbiol.">
        <title>Reticulibacter mediterranei gen. nov., sp. nov., within the new family Reticulibacteraceae fam. nov., and Ktedonospora formicarum gen. nov., sp. nov., Ktedonobacter robiniae sp. nov., Dictyobacter formicarum sp. nov. and Dictyobacter arantiisoli sp. nov., belonging to the class Ktedonobacteria.</title>
        <authorList>
            <person name="Yabe S."/>
            <person name="Zheng Y."/>
            <person name="Wang C.M."/>
            <person name="Sakai Y."/>
            <person name="Abe K."/>
            <person name="Yokota A."/>
            <person name="Donadio S."/>
            <person name="Cavaletti L."/>
            <person name="Monciardini P."/>
        </authorList>
    </citation>
    <scope>NUCLEOTIDE SEQUENCE [LARGE SCALE GENOMIC DNA]</scope>
    <source>
        <strain evidence="3 4">SOSP1-30</strain>
    </source>
</reference>
<keyword evidence="1" id="KW-0472">Membrane</keyword>
<dbReference type="PANTHER" id="PTHR14969:SF13">
    <property type="entry name" value="AT30094P"/>
    <property type="match status" value="1"/>
</dbReference>